<feature type="domain" description="C2H2-type" evidence="3">
    <location>
        <begin position="230"/>
        <end position="261"/>
    </location>
</feature>
<feature type="region of interest" description="Disordered" evidence="2">
    <location>
        <begin position="14"/>
        <end position="75"/>
    </location>
</feature>
<dbReference type="PANTHER" id="PTHR36167:SF3">
    <property type="entry name" value="C2H2 FINGER DOMAIN TRANSCRIPTION FACTOR (EUROFUNG)-RELATED"/>
    <property type="match status" value="1"/>
</dbReference>
<feature type="region of interest" description="Disordered" evidence="2">
    <location>
        <begin position="318"/>
        <end position="337"/>
    </location>
</feature>
<dbReference type="PROSITE" id="PS50157">
    <property type="entry name" value="ZINC_FINGER_C2H2_2"/>
    <property type="match status" value="1"/>
</dbReference>
<feature type="compositionally biased region" description="Low complexity" evidence="2">
    <location>
        <begin position="288"/>
        <end position="306"/>
    </location>
</feature>
<dbReference type="Proteomes" id="UP000054107">
    <property type="component" value="Unassembled WGS sequence"/>
</dbReference>
<gene>
    <name evidence="4" type="primary">PARPA_05718.1 scaffold 19499</name>
</gene>
<dbReference type="GO" id="GO:0008270">
    <property type="term" value="F:zinc ion binding"/>
    <property type="evidence" value="ECO:0007669"/>
    <property type="project" value="UniProtKB-KW"/>
</dbReference>
<feature type="compositionally biased region" description="Polar residues" evidence="2">
    <location>
        <begin position="384"/>
        <end position="393"/>
    </location>
</feature>
<sequence length="414" mass="48026">MDPTLPNPLVDLHRQKKKQKHHQFQQQQQYQQQQQQFLYQHSPGHFNPDEVSPPLPSLSHLMRDNSSNNRHQMPMNLLNTDANTQMKQHLEATGSKVTYTNINSSPIPTQMYQAALPQQQHQQQQQPMIQTKTGNGMNNNPHLIYQRSVADMYQQPSSSVDSPSFYSNINQDVHTQADPSTTTPVVEADPNMIQPPVMKDQQKIYSFVPLDVISQQKRPRKKFNEVERLYSCTYFNCTKAYGTLNHLNAHVTMQGHGPKRMPIEFKELRRQLKKNKKMMQPPKARRTSSSSLSQKEQKKPQQQKQQQHLETDMIGNEQDDILQHPPPSDFYIRDNHGNSHLMTNQQLQQPQQGFNLYGSPSRRPSYISTSFTPQQQQPRPFQAAGSSATMAPSSSYLTRYPHYNMMQQQQQHFR</sequence>
<proteinExistence type="predicted"/>
<feature type="compositionally biased region" description="Polar residues" evidence="2">
    <location>
        <begin position="64"/>
        <end position="75"/>
    </location>
</feature>
<feature type="region of interest" description="Disordered" evidence="2">
    <location>
        <begin position="352"/>
        <end position="393"/>
    </location>
</feature>
<dbReference type="GO" id="GO:0006355">
    <property type="term" value="P:regulation of DNA-templated transcription"/>
    <property type="evidence" value="ECO:0007669"/>
    <property type="project" value="InterPro"/>
</dbReference>
<reference evidence="4 5" key="1">
    <citation type="submission" date="2014-09" db="EMBL/GenBank/DDBJ databases">
        <authorList>
            <person name="Ellenberger Sabrina"/>
        </authorList>
    </citation>
    <scope>NUCLEOTIDE SEQUENCE [LARGE SCALE GENOMIC DNA]</scope>
    <source>
        <strain evidence="4 5">CBS 412.66</strain>
    </source>
</reference>
<accession>A0A0B7NA29</accession>
<keyword evidence="1" id="KW-0479">Metal-binding</keyword>
<dbReference type="AlphaFoldDB" id="A0A0B7NA29"/>
<protein>
    <recommendedName>
        <fullName evidence="3">C2H2-type domain-containing protein</fullName>
    </recommendedName>
</protein>
<dbReference type="STRING" id="35722.A0A0B7NA29"/>
<evidence type="ECO:0000259" key="3">
    <source>
        <dbReference type="PROSITE" id="PS50157"/>
    </source>
</evidence>
<dbReference type="OrthoDB" id="1939603at2759"/>
<name>A0A0B7NA29_9FUNG</name>
<dbReference type="PROSITE" id="PS00028">
    <property type="entry name" value="ZINC_FINGER_C2H2_1"/>
    <property type="match status" value="1"/>
</dbReference>
<dbReference type="InterPro" id="IPR013087">
    <property type="entry name" value="Znf_C2H2_type"/>
</dbReference>
<dbReference type="PANTHER" id="PTHR36167">
    <property type="entry name" value="C2H2 FINGER DOMAIN TRANSCRIPTION FACTOR (EUROFUNG)-RELATED"/>
    <property type="match status" value="1"/>
</dbReference>
<feature type="region of interest" description="Disordered" evidence="2">
    <location>
        <begin position="274"/>
        <end position="309"/>
    </location>
</feature>
<evidence type="ECO:0000256" key="2">
    <source>
        <dbReference type="SAM" id="MobiDB-lite"/>
    </source>
</evidence>
<evidence type="ECO:0000256" key="1">
    <source>
        <dbReference type="PROSITE-ProRule" id="PRU00042"/>
    </source>
</evidence>
<dbReference type="InterPro" id="IPR039327">
    <property type="entry name" value="CON7-like"/>
</dbReference>
<organism evidence="4 5">
    <name type="scientific">Parasitella parasitica</name>
    <dbReference type="NCBI Taxonomy" id="35722"/>
    <lineage>
        <taxon>Eukaryota</taxon>
        <taxon>Fungi</taxon>
        <taxon>Fungi incertae sedis</taxon>
        <taxon>Mucoromycota</taxon>
        <taxon>Mucoromycotina</taxon>
        <taxon>Mucoromycetes</taxon>
        <taxon>Mucorales</taxon>
        <taxon>Mucorineae</taxon>
        <taxon>Mucoraceae</taxon>
        <taxon>Parasitella</taxon>
    </lineage>
</organism>
<keyword evidence="1" id="KW-0863">Zinc-finger</keyword>
<keyword evidence="5" id="KW-1185">Reference proteome</keyword>
<feature type="compositionally biased region" description="Low complexity" evidence="2">
    <location>
        <begin position="373"/>
        <end position="382"/>
    </location>
</feature>
<evidence type="ECO:0000313" key="5">
    <source>
        <dbReference type="Proteomes" id="UP000054107"/>
    </source>
</evidence>
<dbReference type="EMBL" id="LN726961">
    <property type="protein sequence ID" value="CEP11829.1"/>
    <property type="molecule type" value="Genomic_DNA"/>
</dbReference>
<evidence type="ECO:0000313" key="4">
    <source>
        <dbReference type="EMBL" id="CEP11829.1"/>
    </source>
</evidence>
<feature type="compositionally biased region" description="Basic residues" evidence="2">
    <location>
        <begin position="14"/>
        <end position="23"/>
    </location>
</feature>
<keyword evidence="1" id="KW-0862">Zinc</keyword>
<feature type="compositionally biased region" description="Low complexity" evidence="2">
    <location>
        <begin position="24"/>
        <end position="40"/>
    </location>
</feature>